<comment type="caution">
    <text evidence="9">The sequence shown here is derived from an EMBL/GenBank/DDBJ whole genome shotgun (WGS) entry which is preliminary data.</text>
</comment>
<dbReference type="InterPro" id="IPR036942">
    <property type="entry name" value="Beta-barrel_TonB_sf"/>
</dbReference>
<dbReference type="Gene3D" id="2.170.130.10">
    <property type="entry name" value="TonB-dependent receptor, plug domain"/>
    <property type="match status" value="1"/>
</dbReference>
<keyword evidence="2 7" id="KW-0813">Transport</keyword>
<keyword evidence="9" id="KW-0675">Receptor</keyword>
<dbReference type="Gene3D" id="2.40.170.20">
    <property type="entry name" value="TonB-dependent receptor, beta-barrel domain"/>
    <property type="match status" value="1"/>
</dbReference>
<evidence type="ECO:0000256" key="4">
    <source>
        <dbReference type="ARBA" id="ARBA00022692"/>
    </source>
</evidence>
<keyword evidence="5 7" id="KW-0472">Membrane</keyword>
<comment type="subcellular location">
    <subcellularLocation>
        <location evidence="1 7">Cell outer membrane</location>
        <topology evidence="1 7">Multi-pass membrane protein</topology>
    </subcellularLocation>
</comment>
<dbReference type="OrthoDB" id="9766643at2"/>
<dbReference type="RefSeq" id="WP_110446974.1">
    <property type="nucleotide sequence ID" value="NZ_CP132381.1"/>
</dbReference>
<comment type="similarity">
    <text evidence="7">Belongs to the TonB-dependent receptor family.</text>
</comment>
<keyword evidence="10" id="KW-1185">Reference proteome</keyword>
<evidence type="ECO:0000313" key="10">
    <source>
        <dbReference type="Proteomes" id="UP000247673"/>
    </source>
</evidence>
<keyword evidence="6 7" id="KW-0998">Cell outer membrane</keyword>
<evidence type="ECO:0000256" key="1">
    <source>
        <dbReference type="ARBA" id="ARBA00004571"/>
    </source>
</evidence>
<dbReference type="InterPro" id="IPR012910">
    <property type="entry name" value="Plug_dom"/>
</dbReference>
<dbReference type="AlphaFoldDB" id="A0A2V4DPW8"/>
<evidence type="ECO:0000256" key="2">
    <source>
        <dbReference type="ARBA" id="ARBA00022448"/>
    </source>
</evidence>
<dbReference type="SUPFAM" id="SSF56935">
    <property type="entry name" value="Porins"/>
    <property type="match status" value="1"/>
</dbReference>
<reference evidence="9 10" key="1">
    <citation type="submission" date="2018-05" db="EMBL/GenBank/DDBJ databases">
        <title>Reference genomes for bee gut microbiota database.</title>
        <authorList>
            <person name="Ellegaard K.M."/>
        </authorList>
    </citation>
    <scope>NUCLEOTIDE SEQUENCE [LARGE SCALE GENOMIC DNA]</scope>
    <source>
        <strain evidence="9 10">ESL0172</strain>
    </source>
</reference>
<evidence type="ECO:0000256" key="5">
    <source>
        <dbReference type="ARBA" id="ARBA00023136"/>
    </source>
</evidence>
<dbReference type="InterPro" id="IPR037066">
    <property type="entry name" value="Plug_dom_sf"/>
</dbReference>
<dbReference type="InterPro" id="IPR039426">
    <property type="entry name" value="TonB-dep_rcpt-like"/>
</dbReference>
<dbReference type="Pfam" id="PF07715">
    <property type="entry name" value="Plug"/>
    <property type="match status" value="1"/>
</dbReference>
<evidence type="ECO:0000256" key="6">
    <source>
        <dbReference type="ARBA" id="ARBA00023237"/>
    </source>
</evidence>
<sequence length="846" mass="97586">MRKPYQIYSIFCCLLFPIYIQAKDVQDEKKHQDNKEVLTEENKEDNKKEVMVVKAKFNSNPIASQPELITSEEIRTGTMGNGNITDILKTLPSIQVSNSSNNGNQQGEIKPSKVTIHGASSYQNNFMLDGISFNNDIDPSNPNDDITATRINSDEQGLYIDSRLIDNVKVYDKNIPVEYGGFTGGVIDVTGRRWKYTTGGSVYYNTTRSAWNKIHTDKRVDFSPTQNTSNRPNRFQPHYKKENFGGWFESGITDNLGFVFSASRKESDISSYAYRGEAIILDSSNEIADIEAAGGYKDQTRTSNNYLSKFSWYMTDNTYLDWSVNYSNYQDYSFSANVANSGFKTNHTGIGSSLQLTSQQDLGELELTTGYQVLEDKRKDDQKYYVSYRYENWIEQDENFEKQSGGIGDLKTKQKNTELKGKFTFTPINWGNTIHQPKSGFEFKKTNASYIRNKDFFRYNFVNYNDVWKNWMINAFKKGTYSADYKNYALYADDTITYHRLTLQPGIRVDYDNFVKNYNVAPRIATTYDLFGTKQTNLIAGYNRYYGRTMMGYALYGAQNGGLYNCYGCKPGDVIDDKWINETDFEGLNHLSTPYSDEINFGIEQKILDTLWKFEYVHRNSRDEVVSKPKYARSSVRKFDNTGKSEHNSFAISVTNPEKWKIATTENTLKASIIWEKNQSNTPKVGYAHYDAAGGRINKDYVYYNGKVIKASKLPATDFNLPLRFNLELTTAFPDYDLSIYNQFQWHAQRSQAVRYESSYKWDPDKGQLARYDREDFGSTFRWDVKMLWKPSFAYGANMSLEVNNLLNKRNVTDRYNYGVDANGNPIILNSYDIGRQFWMQIGYDF</sequence>
<keyword evidence="4 7" id="KW-0812">Transmembrane</keyword>
<evidence type="ECO:0000259" key="8">
    <source>
        <dbReference type="Pfam" id="PF07715"/>
    </source>
</evidence>
<organism evidence="9 10">
    <name type="scientific">Gilliamella apis</name>
    <dbReference type="NCBI Taxonomy" id="1970738"/>
    <lineage>
        <taxon>Bacteria</taxon>
        <taxon>Pseudomonadati</taxon>
        <taxon>Pseudomonadota</taxon>
        <taxon>Gammaproteobacteria</taxon>
        <taxon>Orbales</taxon>
        <taxon>Orbaceae</taxon>
        <taxon>Gilliamella</taxon>
    </lineage>
</organism>
<protein>
    <submittedName>
        <fullName evidence="9">TonB-dependent receptor</fullName>
    </submittedName>
</protein>
<evidence type="ECO:0000313" key="9">
    <source>
        <dbReference type="EMBL" id="PXY92669.1"/>
    </source>
</evidence>
<evidence type="ECO:0000256" key="7">
    <source>
        <dbReference type="PROSITE-ProRule" id="PRU01360"/>
    </source>
</evidence>
<dbReference type="EMBL" id="QGLO01000003">
    <property type="protein sequence ID" value="PXY92669.1"/>
    <property type="molecule type" value="Genomic_DNA"/>
</dbReference>
<proteinExistence type="inferred from homology"/>
<dbReference type="PROSITE" id="PS52016">
    <property type="entry name" value="TONB_DEPENDENT_REC_3"/>
    <property type="match status" value="1"/>
</dbReference>
<accession>A0A2V4DPW8</accession>
<feature type="domain" description="TonB-dependent receptor plug" evidence="8">
    <location>
        <begin position="69"/>
        <end position="186"/>
    </location>
</feature>
<dbReference type="Proteomes" id="UP000247673">
    <property type="component" value="Unassembled WGS sequence"/>
</dbReference>
<name>A0A2V4DPW8_9GAMM</name>
<keyword evidence="3 7" id="KW-1134">Transmembrane beta strand</keyword>
<gene>
    <name evidence="9" type="ORF">DKK78_00910</name>
</gene>
<evidence type="ECO:0000256" key="3">
    <source>
        <dbReference type="ARBA" id="ARBA00022452"/>
    </source>
</evidence>
<dbReference type="GO" id="GO:0009279">
    <property type="term" value="C:cell outer membrane"/>
    <property type="evidence" value="ECO:0007669"/>
    <property type="project" value="UniProtKB-SubCell"/>
</dbReference>